<sequence length="255" mass="28589">MQIVHLSDIHYSEAYFVPEIAESMLQSINQLNPDIVVITGDLTENGFSAEYDGVKMFIDRIECKNRVLVPGNHDSKNAGYLHFEDLFENRFQTRNLGNMTIVGADSSQPDIDDGHLGRENYGWIKEAFSGENFKVFALHHHLVPIPLAGRENTVLVDAGDVLDLLNKCRVNLVLCGHCHIPHVWNLNNMLVVNAGTFCSSKTRGKTTQCFNLIQAENSKKNGNGESEKIEDGGWKVRVSRVFPQGNIEFITETVM</sequence>
<evidence type="ECO:0000256" key="2">
    <source>
        <dbReference type="ARBA" id="ARBA00022801"/>
    </source>
</evidence>
<dbReference type="GO" id="GO:0046872">
    <property type="term" value="F:metal ion binding"/>
    <property type="evidence" value="ECO:0007669"/>
    <property type="project" value="UniProtKB-KW"/>
</dbReference>
<dbReference type="InterPro" id="IPR050884">
    <property type="entry name" value="CNP_phosphodiesterase-III"/>
</dbReference>
<gene>
    <name evidence="6" type="ORF">DKM28_12035</name>
</gene>
<proteinExistence type="inferred from homology"/>
<dbReference type="SUPFAM" id="SSF56300">
    <property type="entry name" value="Metallo-dependent phosphatases"/>
    <property type="match status" value="1"/>
</dbReference>
<dbReference type="PANTHER" id="PTHR42988">
    <property type="entry name" value="PHOSPHOHYDROLASE"/>
    <property type="match status" value="1"/>
</dbReference>
<organism evidence="6 7">
    <name type="scientific">Methanosarcina mazei</name>
    <name type="common">Methanosarcina frisia</name>
    <dbReference type="NCBI Taxonomy" id="2209"/>
    <lineage>
        <taxon>Archaea</taxon>
        <taxon>Methanobacteriati</taxon>
        <taxon>Methanobacteriota</taxon>
        <taxon>Stenosarchaea group</taxon>
        <taxon>Methanomicrobia</taxon>
        <taxon>Methanosarcinales</taxon>
        <taxon>Methanosarcinaceae</taxon>
        <taxon>Methanosarcina</taxon>
    </lineage>
</organism>
<feature type="domain" description="Calcineurin-like phosphoesterase" evidence="5">
    <location>
        <begin position="1"/>
        <end position="181"/>
    </location>
</feature>
<evidence type="ECO:0000313" key="6">
    <source>
        <dbReference type="EMBL" id="QCR16634.1"/>
    </source>
</evidence>
<dbReference type="Pfam" id="PF00149">
    <property type="entry name" value="Metallophos"/>
    <property type="match status" value="1"/>
</dbReference>
<keyword evidence="3" id="KW-0408">Iron</keyword>
<evidence type="ECO:0000256" key="1">
    <source>
        <dbReference type="ARBA" id="ARBA00022723"/>
    </source>
</evidence>
<comment type="similarity">
    <text evidence="4">Belongs to the cyclic nucleotide phosphodiesterase class-III family.</text>
</comment>
<keyword evidence="1" id="KW-0479">Metal-binding</keyword>
<evidence type="ECO:0000256" key="4">
    <source>
        <dbReference type="ARBA" id="ARBA00025742"/>
    </source>
</evidence>
<reference evidence="6 7" key="1">
    <citation type="submission" date="2018-05" db="EMBL/GenBank/DDBJ databases">
        <title>Methanosarcina gilichinskyana sp. nov., a novel methanogenic archaeon isolated from Holocene permafrost, North East Russia.</title>
        <authorList>
            <person name="Oshurkova V."/>
            <person name="Meer M."/>
            <person name="Bochkareva O."/>
            <person name="Shcherbakova V."/>
        </authorList>
    </citation>
    <scope>NUCLEOTIDE SEQUENCE [LARGE SCALE GENOMIC DNA]</scope>
    <source>
        <strain evidence="6 7">JL01</strain>
    </source>
</reference>
<dbReference type="EMBL" id="CP029709">
    <property type="protein sequence ID" value="QCR16634.1"/>
    <property type="molecule type" value="Genomic_DNA"/>
</dbReference>
<name>A0A4P8R983_METMZ</name>
<dbReference type="Proteomes" id="UP000300067">
    <property type="component" value="Chromosome"/>
</dbReference>
<evidence type="ECO:0000313" key="7">
    <source>
        <dbReference type="Proteomes" id="UP000300067"/>
    </source>
</evidence>
<dbReference type="GO" id="GO:0016787">
    <property type="term" value="F:hydrolase activity"/>
    <property type="evidence" value="ECO:0007669"/>
    <property type="project" value="UniProtKB-KW"/>
</dbReference>
<protein>
    <submittedName>
        <fullName evidence="6">Metallophosphoesterase</fullName>
    </submittedName>
</protein>
<dbReference type="CDD" id="cd07400">
    <property type="entry name" value="MPP_1"/>
    <property type="match status" value="1"/>
</dbReference>
<evidence type="ECO:0000259" key="5">
    <source>
        <dbReference type="Pfam" id="PF00149"/>
    </source>
</evidence>
<dbReference type="PANTHER" id="PTHR42988:SF2">
    <property type="entry name" value="CYCLIC NUCLEOTIDE PHOSPHODIESTERASE CBUA0032-RELATED"/>
    <property type="match status" value="1"/>
</dbReference>
<accession>A0A4P8R983</accession>
<evidence type="ECO:0000256" key="3">
    <source>
        <dbReference type="ARBA" id="ARBA00023004"/>
    </source>
</evidence>
<keyword evidence="2" id="KW-0378">Hydrolase</keyword>
<dbReference type="InterPro" id="IPR029052">
    <property type="entry name" value="Metallo-depent_PP-like"/>
</dbReference>
<dbReference type="Gene3D" id="3.60.21.10">
    <property type="match status" value="1"/>
</dbReference>
<dbReference type="InterPro" id="IPR004843">
    <property type="entry name" value="Calcineurin-like_PHP"/>
</dbReference>
<dbReference type="AlphaFoldDB" id="A0A4P8R983"/>